<feature type="active site" description="Thioimidate intermediate" evidence="13 14">
    <location>
        <position position="312"/>
    </location>
</feature>
<feature type="binding site" evidence="13 15">
    <location>
        <begin position="392"/>
        <end position="396"/>
    </location>
    <ligand>
        <name>IMP</name>
        <dbReference type="ChEBI" id="CHEBI:58053"/>
    </ligand>
</feature>
<dbReference type="PANTHER" id="PTHR11911">
    <property type="entry name" value="INOSINE-5-MONOPHOSPHATE DEHYDROGENASE RELATED"/>
    <property type="match status" value="1"/>
</dbReference>
<dbReference type="PIRSF" id="PIRSF000130">
    <property type="entry name" value="IMPDH"/>
    <property type="match status" value="1"/>
</dbReference>
<dbReference type="Proteomes" id="UP000431744">
    <property type="component" value="Unassembled WGS sequence"/>
</dbReference>
<dbReference type="InterPro" id="IPR013785">
    <property type="entry name" value="Aldolase_TIM"/>
</dbReference>
<feature type="binding site" evidence="13 16">
    <location>
        <begin position="305"/>
        <end position="307"/>
    </location>
    <ligand>
        <name>NAD(+)</name>
        <dbReference type="ChEBI" id="CHEBI:57540"/>
    </ligand>
</feature>
<dbReference type="InterPro" id="IPR015875">
    <property type="entry name" value="IMP_DH/GMP_Rdtase_CS"/>
</dbReference>
<keyword evidence="11 18" id="KW-0129">CBS domain</keyword>
<dbReference type="EMBL" id="WBJY01000001">
    <property type="protein sequence ID" value="KAB1649332.1"/>
    <property type="molecule type" value="Genomic_DNA"/>
</dbReference>
<comment type="pathway">
    <text evidence="13 20">Purine metabolism; XMP biosynthesis via de novo pathway; XMP from IMP: step 1/1.</text>
</comment>
<accession>A0A6H9WEK1</accession>
<comment type="subunit">
    <text evidence="3 13">Homotetramer.</text>
</comment>
<dbReference type="PANTHER" id="PTHR11911:SF111">
    <property type="entry name" value="INOSINE-5'-MONOPHOSPHATE DEHYDROGENASE"/>
    <property type="match status" value="1"/>
</dbReference>
<evidence type="ECO:0000256" key="5">
    <source>
        <dbReference type="ARBA" id="ARBA00022737"/>
    </source>
</evidence>
<dbReference type="FunFam" id="3.20.20.70:FF:000003">
    <property type="entry name" value="GMP reductase"/>
    <property type="match status" value="1"/>
</dbReference>
<dbReference type="GO" id="GO:0006177">
    <property type="term" value="P:GMP biosynthetic process"/>
    <property type="evidence" value="ECO:0007669"/>
    <property type="project" value="UniProtKB-UniRule"/>
</dbReference>
<feature type="binding site" evidence="13 15">
    <location>
        <begin position="345"/>
        <end position="347"/>
    </location>
    <ligand>
        <name>IMP</name>
        <dbReference type="ChEBI" id="CHEBI:58053"/>
    </ligand>
</feature>
<dbReference type="InterPro" id="IPR046342">
    <property type="entry name" value="CBS_dom_sf"/>
</dbReference>
<comment type="cofactor">
    <cofactor evidence="1 13">
        <name>K(+)</name>
        <dbReference type="ChEBI" id="CHEBI:29103"/>
    </cofactor>
</comment>
<feature type="binding site" evidence="13 15">
    <location>
        <begin position="368"/>
        <end position="369"/>
    </location>
    <ligand>
        <name>IMP</name>
        <dbReference type="ChEBI" id="CHEBI:58053"/>
    </ligand>
</feature>
<evidence type="ECO:0000256" key="7">
    <source>
        <dbReference type="ARBA" id="ARBA00022755"/>
    </source>
</evidence>
<evidence type="ECO:0000313" key="23">
    <source>
        <dbReference type="Proteomes" id="UP000431744"/>
    </source>
</evidence>
<dbReference type="InterPro" id="IPR000644">
    <property type="entry name" value="CBS_dom"/>
</dbReference>
<dbReference type="RefSeq" id="WP_158027922.1">
    <property type="nucleotide sequence ID" value="NZ_BMHG01000001.1"/>
</dbReference>
<evidence type="ECO:0000256" key="9">
    <source>
        <dbReference type="ARBA" id="ARBA00023002"/>
    </source>
</evidence>
<feature type="binding site" evidence="13">
    <location>
        <position position="484"/>
    </location>
    <ligand>
        <name>K(+)</name>
        <dbReference type="ChEBI" id="CHEBI:29103"/>
        <note>ligand shared between two tetrameric partners</note>
    </ligand>
</feature>
<evidence type="ECO:0000256" key="3">
    <source>
        <dbReference type="ARBA" id="ARBA00011881"/>
    </source>
</evidence>
<evidence type="ECO:0000256" key="15">
    <source>
        <dbReference type="PIRSR" id="PIRSR000130-2"/>
    </source>
</evidence>
<comment type="caution">
    <text evidence="13">Lacks conserved residue(s) required for the propagation of feature annotation.</text>
</comment>
<evidence type="ECO:0000256" key="6">
    <source>
        <dbReference type="ARBA" id="ARBA00022749"/>
    </source>
</evidence>
<dbReference type="InterPro" id="IPR001093">
    <property type="entry name" value="IMP_DH_GMPRt"/>
</dbReference>
<dbReference type="InterPro" id="IPR005990">
    <property type="entry name" value="IMP_DH"/>
</dbReference>
<dbReference type="SUPFAM" id="SSF51412">
    <property type="entry name" value="Inosine monophosphate dehydrogenase (IMPDH)"/>
    <property type="match status" value="1"/>
</dbReference>
<evidence type="ECO:0000313" key="22">
    <source>
        <dbReference type="EMBL" id="KAB1649332.1"/>
    </source>
</evidence>
<sequence length="500" mass="52914">MTDHDPFALTGLTYDDVLLLPGHTDVIPSEADTATRLTRNVAINVPLISAAMDTVTESRMAIAMARQGGLGVLHRNLSIEDQVSMVDRVKRSESGMVTNPVTTGPDATLAEVEAVCARFRISGLPVVEADGTLIGIVSNRDMRFVDEREYATTRVRDIMTSEGLVTGHVGISGDEAFALLGRHRIEKLPLVDDAGKLTGLITVKDFEKSDKYPLATKDADGRLRVGAAIGFFGDGWERAMGLVEAGADVLVVDTANGQSKGVLDMIRRLKSEPLAKNVDIVGGNVATREGAQALVDAGADAIKVGVGPGSICTTRIVAGVGVPQITAVHQASLAAKPAGVPVIADGGLQHSGDIAKALVAGASSVMLGSLLAGTDESPGDLVFVNGKQYKTYRGMGSLGALQSRGKNTSYSKDRYFQSDVPSDDELIAEGIEGRVAYRGTVKQTVFQLTGGLRQSMFYVGARTVPQLVERGKFVRITPAGLKESHPHDVQMVVEAPNYHR</sequence>
<evidence type="ECO:0000256" key="1">
    <source>
        <dbReference type="ARBA" id="ARBA00001958"/>
    </source>
</evidence>
<dbReference type="Pfam" id="PF00571">
    <property type="entry name" value="CBS"/>
    <property type="match status" value="2"/>
</dbReference>
<keyword evidence="6 13" id="KW-0332">GMP biosynthesis</keyword>
<feature type="binding site" description="in other chain" evidence="13 17">
    <location>
        <position position="312"/>
    </location>
    <ligand>
        <name>K(+)</name>
        <dbReference type="ChEBI" id="CHEBI:29103"/>
        <note>ligand shared between two tetrameric partners</note>
    </ligand>
</feature>
<dbReference type="AlphaFoldDB" id="A0A6H9WEK1"/>
<dbReference type="OrthoDB" id="9805398at2"/>
<dbReference type="PROSITE" id="PS00487">
    <property type="entry name" value="IMP_DH_GMP_RED"/>
    <property type="match status" value="1"/>
</dbReference>
<comment type="function">
    <text evidence="13">Catalyzes the conversion of inosine 5'-phosphate (IMP) to xanthosine 5'-phosphate (XMP), the first committed and rate-limiting step in the de novo synthesis of guanine nucleotides, and therefore plays an important role in the regulation of cell growth.</text>
</comment>
<proteinExistence type="inferred from homology"/>
<dbReference type="EC" id="1.1.1.205" evidence="13 20"/>
<evidence type="ECO:0000256" key="11">
    <source>
        <dbReference type="ARBA" id="ARBA00023122"/>
    </source>
</evidence>
<evidence type="ECO:0000259" key="21">
    <source>
        <dbReference type="PROSITE" id="PS51371"/>
    </source>
</evidence>
<evidence type="ECO:0000256" key="12">
    <source>
        <dbReference type="ARBA" id="ARBA00048028"/>
    </source>
</evidence>
<evidence type="ECO:0000256" key="16">
    <source>
        <dbReference type="PIRSR" id="PIRSR000130-3"/>
    </source>
</evidence>
<dbReference type="GO" id="GO:0003938">
    <property type="term" value="F:IMP dehydrogenase activity"/>
    <property type="evidence" value="ECO:0007669"/>
    <property type="project" value="UniProtKB-UniRule"/>
</dbReference>
<dbReference type="UniPathway" id="UPA00601">
    <property type="reaction ID" value="UER00295"/>
</dbReference>
<dbReference type="NCBIfam" id="TIGR01302">
    <property type="entry name" value="IMP_dehydrog"/>
    <property type="match status" value="1"/>
</dbReference>
<keyword evidence="10 13" id="KW-0520">NAD</keyword>
<keyword evidence="23" id="KW-1185">Reference proteome</keyword>
<protein>
    <recommendedName>
        <fullName evidence="13 20">Inosine-5'-monophosphate dehydrogenase</fullName>
        <shortName evidence="13">IMP dehydrogenase</shortName>
        <shortName evidence="13">IMPD</shortName>
        <shortName evidence="13">IMPDH</shortName>
        <ecNumber evidence="13 20">1.1.1.205</ecNumber>
    </recommendedName>
</protein>
<evidence type="ECO:0000256" key="4">
    <source>
        <dbReference type="ARBA" id="ARBA00022723"/>
    </source>
</evidence>
<comment type="activity regulation">
    <text evidence="13">Mycophenolic acid (MPA) is a non-competitive inhibitor that prevents formation of the closed enzyme conformation by binding to the same site as the amobile flap. In contrast, mizoribine monophosphate (MZP) is a competitive inhibitor that induces the closed conformation. MPA is a potent inhibitor of mammalian IMPDHs but a poor inhibitor of the bacterial enzymes. MZP is a more potent inhibitor of bacterial IMPDH.</text>
</comment>
<name>A0A6H9WEK1_9MICO</name>
<evidence type="ECO:0000256" key="14">
    <source>
        <dbReference type="PIRSR" id="PIRSR000130-1"/>
    </source>
</evidence>
<keyword evidence="5" id="KW-0677">Repeat</keyword>
<dbReference type="GO" id="GO:0046872">
    <property type="term" value="F:metal ion binding"/>
    <property type="evidence" value="ECO:0007669"/>
    <property type="project" value="UniProtKB-UniRule"/>
</dbReference>
<dbReference type="SUPFAM" id="SSF54631">
    <property type="entry name" value="CBS-domain pair"/>
    <property type="match status" value="1"/>
</dbReference>
<dbReference type="CDD" id="cd00381">
    <property type="entry name" value="IMPDH"/>
    <property type="match status" value="1"/>
</dbReference>
<organism evidence="22 23">
    <name type="scientific">Pseudoclavibacter endophyticus</name>
    <dbReference type="NCBI Taxonomy" id="1778590"/>
    <lineage>
        <taxon>Bacteria</taxon>
        <taxon>Bacillati</taxon>
        <taxon>Actinomycetota</taxon>
        <taxon>Actinomycetes</taxon>
        <taxon>Micrococcales</taxon>
        <taxon>Microbacteriaceae</taxon>
        <taxon>Pseudoclavibacter</taxon>
    </lineage>
</organism>
<dbReference type="Pfam" id="PF00478">
    <property type="entry name" value="IMPDH"/>
    <property type="match status" value="1"/>
</dbReference>
<dbReference type="SMART" id="SM00116">
    <property type="entry name" value="CBS"/>
    <property type="match status" value="2"/>
</dbReference>
<evidence type="ECO:0000256" key="20">
    <source>
        <dbReference type="RuleBase" id="RU003928"/>
    </source>
</evidence>
<evidence type="ECO:0000256" key="18">
    <source>
        <dbReference type="PROSITE-ProRule" id="PRU00703"/>
    </source>
</evidence>
<keyword evidence="8 13" id="KW-0630">Potassium</keyword>
<dbReference type="GO" id="GO:0000166">
    <property type="term" value="F:nucleotide binding"/>
    <property type="evidence" value="ECO:0007669"/>
    <property type="project" value="UniProtKB-UniRule"/>
</dbReference>
<dbReference type="PROSITE" id="PS51371">
    <property type="entry name" value="CBS"/>
    <property type="match status" value="2"/>
</dbReference>
<keyword evidence="9 13" id="KW-0560">Oxidoreductase</keyword>
<comment type="catalytic activity">
    <reaction evidence="12 13 20">
        <text>IMP + NAD(+) + H2O = XMP + NADH + H(+)</text>
        <dbReference type="Rhea" id="RHEA:11708"/>
        <dbReference type="ChEBI" id="CHEBI:15377"/>
        <dbReference type="ChEBI" id="CHEBI:15378"/>
        <dbReference type="ChEBI" id="CHEBI:57464"/>
        <dbReference type="ChEBI" id="CHEBI:57540"/>
        <dbReference type="ChEBI" id="CHEBI:57945"/>
        <dbReference type="ChEBI" id="CHEBI:58053"/>
        <dbReference type="EC" id="1.1.1.205"/>
    </reaction>
</comment>
<dbReference type="Gene3D" id="3.20.20.70">
    <property type="entry name" value="Aldolase class I"/>
    <property type="match status" value="1"/>
</dbReference>
<feature type="binding site" description="in other chain" evidence="13 17">
    <location>
        <position position="307"/>
    </location>
    <ligand>
        <name>K(+)</name>
        <dbReference type="ChEBI" id="CHEBI:29103"/>
        <note>ligand shared between two tetrameric partners</note>
    </ligand>
</feature>
<evidence type="ECO:0000256" key="8">
    <source>
        <dbReference type="ARBA" id="ARBA00022958"/>
    </source>
</evidence>
<evidence type="ECO:0000256" key="2">
    <source>
        <dbReference type="ARBA" id="ARBA00005502"/>
    </source>
</evidence>
<evidence type="ECO:0000256" key="19">
    <source>
        <dbReference type="RuleBase" id="RU003927"/>
    </source>
</evidence>
<comment type="caution">
    <text evidence="22">The sequence shown here is derived from an EMBL/GenBank/DDBJ whole genome shotgun (WGS) entry which is preliminary data.</text>
</comment>
<feature type="binding site" evidence="13">
    <location>
        <position position="253"/>
    </location>
    <ligand>
        <name>NAD(+)</name>
        <dbReference type="ChEBI" id="CHEBI:57540"/>
    </ligand>
</feature>
<feature type="binding site" evidence="13 15">
    <location>
        <position position="310"/>
    </location>
    <ligand>
        <name>IMP</name>
        <dbReference type="ChEBI" id="CHEBI:58053"/>
    </ligand>
</feature>
<feature type="domain" description="CBS" evidence="21">
    <location>
        <begin position="96"/>
        <end position="152"/>
    </location>
</feature>
<feature type="binding site" description="in other chain" evidence="13 17">
    <location>
        <position position="309"/>
    </location>
    <ligand>
        <name>K(+)</name>
        <dbReference type="ChEBI" id="CHEBI:29103"/>
        <note>ligand shared between two tetrameric partners</note>
    </ligand>
</feature>
<evidence type="ECO:0000256" key="17">
    <source>
        <dbReference type="PIRSR" id="PIRSR000130-4"/>
    </source>
</evidence>
<dbReference type="GO" id="GO:0006183">
    <property type="term" value="P:GTP biosynthetic process"/>
    <property type="evidence" value="ECO:0007669"/>
    <property type="project" value="TreeGrafter"/>
</dbReference>
<keyword evidence="7 13" id="KW-0658">Purine biosynthesis</keyword>
<evidence type="ECO:0000256" key="13">
    <source>
        <dbReference type="HAMAP-Rule" id="MF_01964"/>
    </source>
</evidence>
<gene>
    <name evidence="13 22" type="primary">guaB</name>
    <name evidence="22" type="ORF">F8O04_03405</name>
</gene>
<dbReference type="SMART" id="SM01240">
    <property type="entry name" value="IMPDH"/>
    <property type="match status" value="1"/>
</dbReference>
<feature type="binding site" evidence="13">
    <location>
        <position position="483"/>
    </location>
    <ligand>
        <name>K(+)</name>
        <dbReference type="ChEBI" id="CHEBI:29103"/>
        <note>ligand shared between two tetrameric partners</note>
    </ligand>
</feature>
<feature type="binding site" evidence="16">
    <location>
        <begin position="253"/>
        <end position="255"/>
    </location>
    <ligand>
        <name>NAD(+)</name>
        <dbReference type="ChEBI" id="CHEBI:57540"/>
    </ligand>
</feature>
<keyword evidence="4 13" id="KW-0479">Metal-binding</keyword>
<dbReference type="HAMAP" id="MF_01964">
    <property type="entry name" value="IMPDH"/>
    <property type="match status" value="1"/>
</dbReference>
<reference evidence="22 23" key="1">
    <citation type="submission" date="2019-09" db="EMBL/GenBank/DDBJ databases">
        <title>Phylogeny of genus Pseudoclavibacter and closely related genus.</title>
        <authorList>
            <person name="Li Y."/>
        </authorList>
    </citation>
    <scope>NUCLEOTIDE SEQUENCE [LARGE SCALE GENOMIC DNA]</scope>
    <source>
        <strain evidence="22 23">EGI 60007</strain>
    </source>
</reference>
<feature type="binding site" evidence="13 15">
    <location>
        <position position="429"/>
    </location>
    <ligand>
        <name>IMP</name>
        <dbReference type="ChEBI" id="CHEBI:58053"/>
    </ligand>
</feature>
<evidence type="ECO:0000256" key="10">
    <source>
        <dbReference type="ARBA" id="ARBA00023027"/>
    </source>
</evidence>
<comment type="similarity">
    <text evidence="2 13 19">Belongs to the IMPDH/GMPR family.</text>
</comment>
<feature type="active site" description="Proton acceptor" evidence="13 14">
    <location>
        <position position="414"/>
    </location>
</feature>
<dbReference type="CDD" id="cd04601">
    <property type="entry name" value="CBS_pair_IMPDH"/>
    <property type="match status" value="1"/>
</dbReference>
<feature type="domain" description="CBS" evidence="21">
    <location>
        <begin position="159"/>
        <end position="216"/>
    </location>
</feature>
<feature type="binding site" evidence="13">
    <location>
        <position position="485"/>
    </location>
    <ligand>
        <name>K(+)</name>
        <dbReference type="ChEBI" id="CHEBI:29103"/>
        <note>ligand shared between two tetrameric partners</note>
    </ligand>
</feature>